<reference evidence="7" key="1">
    <citation type="submission" date="2025-08" db="UniProtKB">
        <authorList>
            <consortium name="Ensembl"/>
        </authorList>
    </citation>
    <scope>IDENTIFICATION</scope>
</reference>
<dbReference type="AlphaFoldDB" id="A0A8C4R9T7"/>
<dbReference type="PRINTS" id="PR00355">
    <property type="entry name" value="ADRENODOXIN"/>
</dbReference>
<evidence type="ECO:0000256" key="3">
    <source>
        <dbReference type="ARBA" id="ARBA00023004"/>
    </source>
</evidence>
<evidence type="ECO:0000256" key="4">
    <source>
        <dbReference type="ARBA" id="ARBA00023014"/>
    </source>
</evidence>
<dbReference type="InterPro" id="IPR018298">
    <property type="entry name" value="Adrenodoxin_Fe-S_BS"/>
</dbReference>
<evidence type="ECO:0000256" key="2">
    <source>
        <dbReference type="ARBA" id="ARBA00022723"/>
    </source>
</evidence>
<dbReference type="InterPro" id="IPR012675">
    <property type="entry name" value="Beta-grasp_dom_sf"/>
</dbReference>
<dbReference type="GO" id="GO:0046872">
    <property type="term" value="F:metal ion binding"/>
    <property type="evidence" value="ECO:0007669"/>
    <property type="project" value="UniProtKB-KW"/>
</dbReference>
<dbReference type="SUPFAM" id="SSF54292">
    <property type="entry name" value="2Fe-2S ferredoxin-like"/>
    <property type="match status" value="1"/>
</dbReference>
<dbReference type="GO" id="GO:0140647">
    <property type="term" value="P:P450-containing electron transport chain"/>
    <property type="evidence" value="ECO:0007669"/>
    <property type="project" value="InterPro"/>
</dbReference>
<evidence type="ECO:0000313" key="7">
    <source>
        <dbReference type="Ensembl" id="ENSEBUP00000027196.1"/>
    </source>
</evidence>
<keyword evidence="1" id="KW-0001">2Fe-2S</keyword>
<dbReference type="InterPro" id="IPR001041">
    <property type="entry name" value="2Fe-2S_ferredoxin-type"/>
</dbReference>
<reference evidence="7" key="2">
    <citation type="submission" date="2025-09" db="UniProtKB">
        <authorList>
            <consortium name="Ensembl"/>
        </authorList>
    </citation>
    <scope>IDENTIFICATION</scope>
</reference>
<keyword evidence="4" id="KW-0411">Iron-sulfur</keyword>
<dbReference type="GeneTree" id="ENSGT00940000166318"/>
<dbReference type="GO" id="GO:0005739">
    <property type="term" value="C:mitochondrion"/>
    <property type="evidence" value="ECO:0007669"/>
    <property type="project" value="TreeGrafter"/>
</dbReference>
<keyword evidence="2" id="KW-0479">Metal-binding</keyword>
<accession>A0A8C4R9T7</accession>
<dbReference type="PROSITE" id="PS00814">
    <property type="entry name" value="ADX"/>
    <property type="match status" value="1"/>
</dbReference>
<dbReference type="GO" id="GO:0009055">
    <property type="term" value="F:electron transfer activity"/>
    <property type="evidence" value="ECO:0007669"/>
    <property type="project" value="TreeGrafter"/>
</dbReference>
<dbReference type="Ensembl" id="ENSEBUT00000027772.1">
    <property type="protein sequence ID" value="ENSEBUP00000027196.1"/>
    <property type="gene ID" value="ENSEBUG00000016690.1"/>
</dbReference>
<dbReference type="PANTHER" id="PTHR23426">
    <property type="entry name" value="FERREDOXIN/ADRENODOXIN"/>
    <property type="match status" value="1"/>
</dbReference>
<dbReference type="CDD" id="cd00207">
    <property type="entry name" value="fer2"/>
    <property type="match status" value="1"/>
</dbReference>
<dbReference type="Pfam" id="PF00111">
    <property type="entry name" value="Fer2"/>
    <property type="match status" value="1"/>
</dbReference>
<keyword evidence="3" id="KW-0408">Iron</keyword>
<dbReference type="InterPro" id="IPR036010">
    <property type="entry name" value="2Fe-2S_ferredoxin-like_sf"/>
</dbReference>
<dbReference type="InterPro" id="IPR001055">
    <property type="entry name" value="Adrenodoxin-like"/>
</dbReference>
<organism evidence="7 8">
    <name type="scientific">Eptatretus burgeri</name>
    <name type="common">Inshore hagfish</name>
    <dbReference type="NCBI Taxonomy" id="7764"/>
    <lineage>
        <taxon>Eukaryota</taxon>
        <taxon>Metazoa</taxon>
        <taxon>Chordata</taxon>
        <taxon>Craniata</taxon>
        <taxon>Vertebrata</taxon>
        <taxon>Cyclostomata</taxon>
        <taxon>Myxini</taxon>
        <taxon>Myxiniformes</taxon>
        <taxon>Myxinidae</taxon>
        <taxon>Eptatretinae</taxon>
        <taxon>Eptatretus</taxon>
    </lineage>
</organism>
<evidence type="ECO:0000313" key="8">
    <source>
        <dbReference type="Proteomes" id="UP000694388"/>
    </source>
</evidence>
<dbReference type="GO" id="GO:0051537">
    <property type="term" value="F:2 iron, 2 sulfur cluster binding"/>
    <property type="evidence" value="ECO:0007669"/>
    <property type="project" value="UniProtKB-KW"/>
</dbReference>
<name>A0A8C4R9T7_EPTBU</name>
<dbReference type="OMA" id="WVNICLL"/>
<keyword evidence="8" id="KW-1185">Reference proteome</keyword>
<feature type="domain" description="2Fe-2S ferredoxin-type" evidence="6">
    <location>
        <begin position="86"/>
        <end position="167"/>
    </location>
</feature>
<evidence type="ECO:0000256" key="1">
    <source>
        <dbReference type="ARBA" id="ARBA00022714"/>
    </source>
</evidence>
<comment type="cofactor">
    <cofactor evidence="5">
        <name>[2Fe-2S] cluster</name>
        <dbReference type="ChEBI" id="CHEBI:190135"/>
    </cofactor>
</comment>
<evidence type="ECO:0000256" key="5">
    <source>
        <dbReference type="ARBA" id="ARBA00034078"/>
    </source>
</evidence>
<dbReference type="PANTHER" id="PTHR23426:SF76">
    <property type="entry name" value="ADRENODOXIN-LIKE PROTEIN 2, MITOCHONDRIAL"/>
    <property type="match status" value="1"/>
</dbReference>
<dbReference type="Gene3D" id="3.10.20.30">
    <property type="match status" value="1"/>
</dbReference>
<dbReference type="Proteomes" id="UP000694388">
    <property type="component" value="Unplaced"/>
</dbReference>
<protein>
    <recommendedName>
        <fullName evidence="6">2Fe-2S ferredoxin-type domain-containing protein</fullName>
    </recommendedName>
</protein>
<sequence>MISLGQATFQSWPPKPEAGCASSIVKHPSLAHLIYPPTRLSSFSSGLVPLPHILLNLTPWKRMPSISLKSRELKMRWVNICLLNRDGKPLWMSGRVGETLLNVVMNANGPVEGYGACEGTLACTTCHVYLPTEAYERMCQPTEDELDMLDLAVGLAETSRLGCQVVLKPWMDGMRVQVPKHTADLRGLADDGKMEG</sequence>
<proteinExistence type="predicted"/>
<evidence type="ECO:0000259" key="6">
    <source>
        <dbReference type="Pfam" id="PF00111"/>
    </source>
</evidence>